<evidence type="ECO:0000259" key="2">
    <source>
        <dbReference type="SMART" id="SM00858"/>
    </source>
</evidence>
<dbReference type="PANTHER" id="PTHR30536:SF5">
    <property type="entry name" value="ALTRONATE DEHYDRATASE"/>
    <property type="match status" value="1"/>
</dbReference>
<feature type="domain" description="SAF" evidence="2">
    <location>
        <begin position="15"/>
        <end position="91"/>
    </location>
</feature>
<dbReference type="GO" id="GO:0016829">
    <property type="term" value="F:lyase activity"/>
    <property type="evidence" value="ECO:0007669"/>
    <property type="project" value="UniProtKB-KW"/>
</dbReference>
<proteinExistence type="predicted"/>
<accession>A0A4U1I7L3</accession>
<dbReference type="Pfam" id="PF08666">
    <property type="entry name" value="SAF"/>
    <property type="match status" value="1"/>
</dbReference>
<reference evidence="3 4" key="1">
    <citation type="submission" date="2019-04" db="EMBL/GenBank/DDBJ databases">
        <title>Trinickia sp. 7GSK02, isolated from subtropical forest soil.</title>
        <authorList>
            <person name="Gao Z.-H."/>
            <person name="Qiu L.-H."/>
        </authorList>
    </citation>
    <scope>NUCLEOTIDE SEQUENCE [LARGE SCALE GENOMIC DNA]</scope>
    <source>
        <strain evidence="3 4">7GSK02</strain>
    </source>
</reference>
<dbReference type="Proteomes" id="UP000305539">
    <property type="component" value="Unassembled WGS sequence"/>
</dbReference>
<dbReference type="PANTHER" id="PTHR30536">
    <property type="entry name" value="ALTRONATE/GALACTARATE DEHYDRATASE"/>
    <property type="match status" value="1"/>
</dbReference>
<name>A0A4U1I7L3_9BURK</name>
<keyword evidence="4" id="KW-1185">Reference proteome</keyword>
<dbReference type="GO" id="GO:0019698">
    <property type="term" value="P:D-galacturonate catabolic process"/>
    <property type="evidence" value="ECO:0007669"/>
    <property type="project" value="TreeGrafter"/>
</dbReference>
<dbReference type="SMART" id="SM00858">
    <property type="entry name" value="SAF"/>
    <property type="match status" value="1"/>
</dbReference>
<dbReference type="CDD" id="cd11613">
    <property type="entry name" value="SAF_AH_GD"/>
    <property type="match status" value="1"/>
</dbReference>
<dbReference type="InterPro" id="IPR052172">
    <property type="entry name" value="UxaA_altronate/galactarate_dh"/>
</dbReference>
<protein>
    <submittedName>
        <fullName evidence="3">D-galactarate dehydratase</fullName>
    </submittedName>
</protein>
<evidence type="ECO:0000256" key="1">
    <source>
        <dbReference type="ARBA" id="ARBA00023239"/>
    </source>
</evidence>
<dbReference type="AlphaFoldDB" id="A0A4U1I7L3"/>
<dbReference type="EMBL" id="SWJE01000005">
    <property type="protein sequence ID" value="TKC89398.1"/>
    <property type="molecule type" value="Genomic_DNA"/>
</dbReference>
<dbReference type="RefSeq" id="WP_136894119.1">
    <property type="nucleotide sequence ID" value="NZ_SWJE01000005.1"/>
</dbReference>
<dbReference type="Gene3D" id="2.30.130.110">
    <property type="match status" value="1"/>
</dbReference>
<dbReference type="OrthoDB" id="9804574at2"/>
<comment type="caution">
    <text evidence="3">The sequence shown here is derived from an EMBL/GenBank/DDBJ whole genome shotgun (WGS) entry which is preliminary data.</text>
</comment>
<keyword evidence="1" id="KW-0456">Lyase</keyword>
<evidence type="ECO:0000313" key="4">
    <source>
        <dbReference type="Proteomes" id="UP000305539"/>
    </source>
</evidence>
<gene>
    <name evidence="3" type="ORF">FAZ69_10665</name>
</gene>
<dbReference type="InterPro" id="IPR044144">
    <property type="entry name" value="SAF_UxaA/GarD"/>
</dbReference>
<evidence type="ECO:0000313" key="3">
    <source>
        <dbReference type="EMBL" id="TKC89398.1"/>
    </source>
</evidence>
<organism evidence="3 4">
    <name type="scientific">Trinickia terrae</name>
    <dbReference type="NCBI Taxonomy" id="2571161"/>
    <lineage>
        <taxon>Bacteria</taxon>
        <taxon>Pseudomonadati</taxon>
        <taxon>Pseudomonadota</taxon>
        <taxon>Betaproteobacteria</taxon>
        <taxon>Burkholderiales</taxon>
        <taxon>Burkholderiaceae</taxon>
        <taxon>Trinickia</taxon>
    </lineage>
</organism>
<dbReference type="InterPro" id="IPR013974">
    <property type="entry name" value="SAF"/>
</dbReference>
<sequence>MNTNSIIALKIKAVDSVATVLEDVKAGDAITVKDKAGATSDLKALEAIPFGHKIATRQIEQGEEILKYGESLGIATCVIPAGSWVHIQNIESQYGRRPCSTTAAAAS</sequence>